<organism evidence="5 6">
    <name type="scientific">Amycolatopsis antarctica</name>
    <dbReference type="NCBI Taxonomy" id="1854586"/>
    <lineage>
        <taxon>Bacteria</taxon>
        <taxon>Bacillati</taxon>
        <taxon>Actinomycetota</taxon>
        <taxon>Actinomycetes</taxon>
        <taxon>Pseudonocardiales</taxon>
        <taxon>Pseudonocardiaceae</taxon>
        <taxon>Amycolatopsis</taxon>
    </lineage>
</organism>
<dbReference type="Pfam" id="PF16861">
    <property type="entry name" value="Carbam_trans_C"/>
    <property type="match status" value="1"/>
</dbReference>
<sequence>MYVLGISRVHDSAAALVHDGKIVAFSEEERFTRVKHDGRLPARAIEFCLEQAGITLADVDHVAYYWQRWKEPIHAAKVFARYFPGTLDVFRNGNGDEGGKSAGMLDTLRTGGGKGADDYHVGGAVLAHFKRSYTLERDIREAVGFTGATKFDVHLIDHHRAHAGSAYYICPWDESAVLTLDGIGSDGTSTLLAHGKGDRIVDLRRIKFPHSLGAMYAGVTGYLGFYPTRDEGKVMGLAPLGKDTYVEQFKQLVHLDPDGGFELDLSWFGHQRTGKHVMSKKFTDTFGPARPKTRVTADNPVPQHYMDVAYALQVTLEEAGLHLARWLQKETGSKRLSIAGGVALNSVMNGRILLETPFEEFFAQPAAADDGCALGAALEVSVGKYRKPRPRDGFTYTGPEYSEEEMELALSDAGLDYRRPDDIAAHTAQRISDGLIVGWVQGRMECGPRALGNRSLVADPRDPESKTRMNEKVKHREAFRPFAPSCLAERAGEYFVSDYPSPVMLLVFDVLEHQRAAVPAITHVDGTARVQTVSEDDNALYYRMIKNFERITGVPMVVNTSFNDNEEPIVTTPADAVACYLKTDVDALALGPFWVEKTRLEEETDDSDLD</sequence>
<dbReference type="InterPro" id="IPR031730">
    <property type="entry name" value="Carbam_trans_C"/>
</dbReference>
<evidence type="ECO:0000259" key="4">
    <source>
        <dbReference type="Pfam" id="PF16861"/>
    </source>
</evidence>
<dbReference type="InterPro" id="IPR003696">
    <property type="entry name" value="Carbtransf_dom"/>
</dbReference>
<dbReference type="CDD" id="cd24098">
    <property type="entry name" value="ASKHA_NBD_TobZ_N"/>
    <property type="match status" value="1"/>
</dbReference>
<feature type="domain" description="Carbamoyltransferase" evidence="3">
    <location>
        <begin position="3"/>
        <end position="378"/>
    </location>
</feature>
<accession>A0A263D998</accession>
<dbReference type="Gene3D" id="3.30.420.40">
    <property type="match status" value="2"/>
</dbReference>
<feature type="domain" description="Carbamoyltransferase C-terminal" evidence="4">
    <location>
        <begin position="428"/>
        <end position="597"/>
    </location>
</feature>
<evidence type="ECO:0000256" key="1">
    <source>
        <dbReference type="ARBA" id="ARBA00006129"/>
    </source>
</evidence>
<name>A0A263D998_9PSEU</name>
<evidence type="ECO:0000256" key="2">
    <source>
        <dbReference type="SAM" id="MobiDB-lite"/>
    </source>
</evidence>
<dbReference type="Pfam" id="PF02543">
    <property type="entry name" value="Carbam_trans_N"/>
    <property type="match status" value="1"/>
</dbReference>
<evidence type="ECO:0000313" key="6">
    <source>
        <dbReference type="Proteomes" id="UP000242444"/>
    </source>
</evidence>
<dbReference type="PANTHER" id="PTHR34847">
    <property type="entry name" value="NODULATION PROTEIN U"/>
    <property type="match status" value="1"/>
</dbReference>
<gene>
    <name evidence="5" type="ORF">CFN78_02280</name>
</gene>
<dbReference type="InterPro" id="IPR051338">
    <property type="entry name" value="NodU/CmcH_Carbamoyltrnsfr"/>
</dbReference>
<dbReference type="Proteomes" id="UP000242444">
    <property type="component" value="Unassembled WGS sequence"/>
</dbReference>
<dbReference type="Gene3D" id="3.90.870.20">
    <property type="entry name" value="Carbamoyltransferase, C-terminal domain"/>
    <property type="match status" value="1"/>
</dbReference>
<proteinExistence type="inferred from homology"/>
<dbReference type="PANTHER" id="PTHR34847:SF1">
    <property type="entry name" value="NODULATION PROTEIN U"/>
    <property type="match status" value="1"/>
</dbReference>
<comment type="similarity">
    <text evidence="1">Belongs to the NodU/CmcH family.</text>
</comment>
<protein>
    <submittedName>
        <fullName evidence="5">Carbamoyl transferase</fullName>
    </submittedName>
</protein>
<reference evidence="5 6" key="1">
    <citation type="submission" date="2017-07" db="EMBL/GenBank/DDBJ databases">
        <title>Amycolatopsis antarcticus sp. nov., isolated from the surface of an Antarcticus brown macroalga.</title>
        <authorList>
            <person name="Wang J."/>
            <person name="Leiva S."/>
            <person name="Huang J."/>
            <person name="Huang Y."/>
        </authorList>
    </citation>
    <scope>NUCLEOTIDE SEQUENCE [LARGE SCALE GENOMIC DNA]</scope>
    <source>
        <strain evidence="5 6">AU-G6</strain>
    </source>
</reference>
<dbReference type="SUPFAM" id="SSF53067">
    <property type="entry name" value="Actin-like ATPase domain"/>
    <property type="match status" value="1"/>
</dbReference>
<evidence type="ECO:0000259" key="3">
    <source>
        <dbReference type="Pfam" id="PF02543"/>
    </source>
</evidence>
<feature type="region of interest" description="Disordered" evidence="2">
    <location>
        <begin position="451"/>
        <end position="472"/>
    </location>
</feature>
<evidence type="ECO:0000313" key="5">
    <source>
        <dbReference type="EMBL" id="OZM75033.1"/>
    </source>
</evidence>
<comment type="caution">
    <text evidence="5">The sequence shown here is derived from an EMBL/GenBank/DDBJ whole genome shotgun (WGS) entry which is preliminary data.</text>
</comment>
<dbReference type="OrthoDB" id="9780777at2"/>
<dbReference type="AlphaFoldDB" id="A0A263D998"/>
<keyword evidence="5" id="KW-0808">Transferase</keyword>
<feature type="compositionally biased region" description="Basic and acidic residues" evidence="2">
    <location>
        <begin position="459"/>
        <end position="472"/>
    </location>
</feature>
<dbReference type="InterPro" id="IPR038152">
    <property type="entry name" value="Carbam_trans_C_sf"/>
</dbReference>
<dbReference type="InterPro" id="IPR043129">
    <property type="entry name" value="ATPase_NBD"/>
</dbReference>
<dbReference type="GO" id="GO:0016740">
    <property type="term" value="F:transferase activity"/>
    <property type="evidence" value="ECO:0007669"/>
    <property type="project" value="UniProtKB-KW"/>
</dbReference>
<dbReference type="EMBL" id="NKYE01000001">
    <property type="protein sequence ID" value="OZM75033.1"/>
    <property type="molecule type" value="Genomic_DNA"/>
</dbReference>
<keyword evidence="6" id="KW-1185">Reference proteome</keyword>
<dbReference type="RefSeq" id="WP_094860813.1">
    <property type="nucleotide sequence ID" value="NZ_NKYE01000001.1"/>
</dbReference>
<dbReference type="InParanoid" id="A0A263D998"/>